<sequence length="249" mass="27933">MAKLARLVDGMTAALQIEPSRIRTAAAQLRKYKLLSSGPRGSGAPEMGPTDAANLLLAVMYDGELADAQNTVQRLRAAKLCNFEGSRPGPNGEKMHSLPRNGFITTSSGEAYDLGTLLETALDWWVRYGYLDEGDEGDNYDLDVVNFRLEVSCPGYQADVSFNTPTGLFWRLRYEWKSPERIAYEADGDQRFRAVWNARTGPHLWSSRTVSEDCLYQLAQVLRGCEWNDEWDEFTPSYDAVQTKVLETA</sequence>
<evidence type="ECO:0000313" key="1">
    <source>
        <dbReference type="EMBL" id="QIK79440.1"/>
    </source>
</evidence>
<organism evidence="1 2">
    <name type="scientific">Sphingomonas piscis</name>
    <dbReference type="NCBI Taxonomy" id="2714943"/>
    <lineage>
        <taxon>Bacteria</taxon>
        <taxon>Pseudomonadati</taxon>
        <taxon>Pseudomonadota</taxon>
        <taxon>Alphaproteobacteria</taxon>
        <taxon>Sphingomonadales</taxon>
        <taxon>Sphingomonadaceae</taxon>
        <taxon>Sphingomonas</taxon>
    </lineage>
</organism>
<dbReference type="RefSeq" id="WP_166411827.1">
    <property type="nucleotide sequence ID" value="NZ_CP049869.1"/>
</dbReference>
<keyword evidence="2" id="KW-1185">Reference proteome</keyword>
<proteinExistence type="predicted"/>
<dbReference type="Proteomes" id="UP000503222">
    <property type="component" value="Chromosome"/>
</dbReference>
<accession>A0A6G7YRS1</accession>
<dbReference type="EMBL" id="CP049869">
    <property type="protein sequence ID" value="QIK79440.1"/>
    <property type="molecule type" value="Genomic_DNA"/>
</dbReference>
<reference evidence="1 2" key="1">
    <citation type="submission" date="2020-03" db="EMBL/GenBank/DDBJ databases">
        <title>Sphingomonas sp. nov., isolated from fish.</title>
        <authorList>
            <person name="Hyun D.-W."/>
            <person name="Bae J.-W."/>
        </authorList>
    </citation>
    <scope>NUCLEOTIDE SEQUENCE [LARGE SCALE GENOMIC DNA]</scope>
    <source>
        <strain evidence="1 2">HDW15B</strain>
    </source>
</reference>
<dbReference type="KEGG" id="spii:G7077_11520"/>
<evidence type="ECO:0000313" key="2">
    <source>
        <dbReference type="Proteomes" id="UP000503222"/>
    </source>
</evidence>
<protein>
    <submittedName>
        <fullName evidence="1">Uncharacterized protein</fullName>
    </submittedName>
</protein>
<name>A0A6G7YRS1_9SPHN</name>
<dbReference type="AlphaFoldDB" id="A0A6G7YRS1"/>
<gene>
    <name evidence="1" type="ORF">G7077_11520</name>
</gene>